<dbReference type="Proteomes" id="UP000028545">
    <property type="component" value="Unassembled WGS sequence"/>
</dbReference>
<dbReference type="EMBL" id="JOWA01000086">
    <property type="protein sequence ID" value="KEZ45037.1"/>
    <property type="molecule type" value="Genomic_DNA"/>
</dbReference>
<keyword evidence="2" id="KW-1185">Reference proteome</keyword>
<dbReference type="HOGENOM" id="CLU_778796_0_0_1"/>
<evidence type="ECO:0000313" key="1">
    <source>
        <dbReference type="EMBL" id="KEZ45037.1"/>
    </source>
</evidence>
<dbReference type="OMA" id="RMHANDE"/>
<dbReference type="VEuPathDB" id="FungiDB:SAPIO_CDS2442"/>
<accession>A0A084GCH5</accession>
<organism evidence="1 2">
    <name type="scientific">Pseudallescheria apiosperma</name>
    <name type="common">Scedosporium apiospermum</name>
    <dbReference type="NCBI Taxonomy" id="563466"/>
    <lineage>
        <taxon>Eukaryota</taxon>
        <taxon>Fungi</taxon>
        <taxon>Dikarya</taxon>
        <taxon>Ascomycota</taxon>
        <taxon>Pezizomycotina</taxon>
        <taxon>Sordariomycetes</taxon>
        <taxon>Hypocreomycetidae</taxon>
        <taxon>Microascales</taxon>
        <taxon>Microascaceae</taxon>
        <taxon>Scedosporium</taxon>
    </lineage>
</organism>
<dbReference type="RefSeq" id="XP_016644836.1">
    <property type="nucleotide sequence ID" value="XM_016785460.1"/>
</dbReference>
<sequence length="356" mass="41428">MVAMHPQTESLFFRLPAEIREKIQRFALAPPDENDLLMTEITQYPEVLFRTYEQPLPPVMCTCKKMYMEMSPVAFSEIIVHESTKGSGTRTGIKCHGTLRFERLRRVSMVVAVENPDFISPSWELFLFNLLKRSPNVDHLDIEFHRNEFREKVERELPAAETRRQNGEEELRDSFILKHYAWPNWLEEVARQPSLRWVSFEGNVPEVWLERLRQESKGRIQVFSDGVRFREKEDETTRRMHANDEQVEAFAEMENASLKFTCPLNEMLARLRTNCQEDISSLAAQLTHSNDRIPVRLSTIRRAGLRDELKTIGAKLFTVESAMKLQFLREGSAFRAEIVAQRGFITFPVRPAHASG</sequence>
<name>A0A084GCH5_PSEDA</name>
<dbReference type="GeneID" id="27721514"/>
<proteinExistence type="predicted"/>
<protein>
    <submittedName>
        <fullName evidence="1">Uncharacterized protein</fullName>
    </submittedName>
</protein>
<dbReference type="AlphaFoldDB" id="A0A084GCH5"/>
<dbReference type="OrthoDB" id="62952at2759"/>
<dbReference type="KEGG" id="sapo:SAPIO_CDS2442"/>
<evidence type="ECO:0000313" key="2">
    <source>
        <dbReference type="Proteomes" id="UP000028545"/>
    </source>
</evidence>
<reference evidence="1 2" key="1">
    <citation type="journal article" date="2014" name="Genome Announc.">
        <title>Draft genome sequence of the pathogenic fungus Scedosporium apiospermum.</title>
        <authorList>
            <person name="Vandeputte P."/>
            <person name="Ghamrawi S."/>
            <person name="Rechenmann M."/>
            <person name="Iltis A."/>
            <person name="Giraud S."/>
            <person name="Fleury M."/>
            <person name="Thornton C."/>
            <person name="Delhaes L."/>
            <person name="Meyer W."/>
            <person name="Papon N."/>
            <person name="Bouchara J.P."/>
        </authorList>
    </citation>
    <scope>NUCLEOTIDE SEQUENCE [LARGE SCALE GENOMIC DNA]</scope>
    <source>
        <strain evidence="1 2">IHEM 14462</strain>
    </source>
</reference>
<comment type="caution">
    <text evidence="1">The sequence shown here is derived from an EMBL/GenBank/DDBJ whole genome shotgun (WGS) entry which is preliminary data.</text>
</comment>
<gene>
    <name evidence="1" type="ORF">SAPIO_CDS2442</name>
</gene>